<gene>
    <name evidence="1" type="ORF">LCGC14_2552310</name>
</gene>
<dbReference type="EMBL" id="LAZR01041919">
    <property type="protein sequence ID" value="KKL10788.1"/>
    <property type="molecule type" value="Genomic_DNA"/>
</dbReference>
<organism evidence="1">
    <name type="scientific">marine sediment metagenome</name>
    <dbReference type="NCBI Taxonomy" id="412755"/>
    <lineage>
        <taxon>unclassified sequences</taxon>
        <taxon>metagenomes</taxon>
        <taxon>ecological metagenomes</taxon>
    </lineage>
</organism>
<reference evidence="1" key="1">
    <citation type="journal article" date="2015" name="Nature">
        <title>Complex archaea that bridge the gap between prokaryotes and eukaryotes.</title>
        <authorList>
            <person name="Spang A."/>
            <person name="Saw J.H."/>
            <person name="Jorgensen S.L."/>
            <person name="Zaremba-Niedzwiedzka K."/>
            <person name="Martijn J."/>
            <person name="Lind A.E."/>
            <person name="van Eijk R."/>
            <person name="Schleper C."/>
            <person name="Guy L."/>
            <person name="Ettema T.J."/>
        </authorList>
    </citation>
    <scope>NUCLEOTIDE SEQUENCE</scope>
</reference>
<sequence length="79" mass="9315">MPEKLIKVNTFIGVYYIKAKKKRYQGRPDKCFYITYKINNPKKKIREKIGWASEGYTAQLASYARSCQGRTDQKNSSWQ</sequence>
<name>A0A0F9DFK4_9ZZZZ</name>
<evidence type="ECO:0000313" key="1">
    <source>
        <dbReference type="EMBL" id="KKL10788.1"/>
    </source>
</evidence>
<proteinExistence type="predicted"/>
<dbReference type="AlphaFoldDB" id="A0A0F9DFK4"/>
<comment type="caution">
    <text evidence="1">The sequence shown here is derived from an EMBL/GenBank/DDBJ whole genome shotgun (WGS) entry which is preliminary data.</text>
</comment>
<protein>
    <submittedName>
        <fullName evidence="1">Uncharacterized protein</fullName>
    </submittedName>
</protein>
<accession>A0A0F9DFK4</accession>